<reference evidence="1 2" key="1">
    <citation type="submission" date="2016-10" db="EMBL/GenBank/DDBJ databases">
        <authorList>
            <person name="de Groot N.N."/>
        </authorList>
    </citation>
    <scope>NUCLEOTIDE SEQUENCE [LARGE SCALE GENOMIC DNA]</scope>
    <source>
        <strain evidence="1 2">LMG 23650</strain>
    </source>
</reference>
<sequence>MLKVPVERPVEPLTIALLRDVRDACAQLGTQFVLAGATARDILTWHLHDIKAPVATRDVDVAVCAVSWAFHDMLIDRLLQTRRFRRHQKQQQKFLFKRSPDDYEIELDVVPFGQIEGPRGEIHWPPGGDIVMTVLGFQEAVDTAEPVDIGEDLVVPVVTLPAFVLLKLFAWKDRRLQKNTDAGDILFVLRNYFQAGNIERTFEKAADLLGAMDSDPVLAAAGLLGRDVRKLAYPGRRQRYTRCSRRQRTPEGCGRTLRHAPPRCWVASSMIPTPCSRPSQRSFCRRAEEMRIARTWSLKGRWPALERAPSLESSRLTLQERQL</sequence>
<organism evidence="1 2">
    <name type="scientific">Paraburkholderia megapolitana</name>
    <dbReference type="NCBI Taxonomy" id="420953"/>
    <lineage>
        <taxon>Bacteria</taxon>
        <taxon>Pseudomonadati</taxon>
        <taxon>Pseudomonadota</taxon>
        <taxon>Betaproteobacteria</taxon>
        <taxon>Burkholderiales</taxon>
        <taxon>Burkholderiaceae</taxon>
        <taxon>Paraburkholderia</taxon>
    </lineage>
</organism>
<dbReference type="AlphaFoldDB" id="A0A1I3LC30"/>
<evidence type="ECO:0000313" key="1">
    <source>
        <dbReference type="EMBL" id="SFI81975.1"/>
    </source>
</evidence>
<dbReference type="EMBL" id="FOQU01000004">
    <property type="protein sequence ID" value="SFI81975.1"/>
    <property type="molecule type" value="Genomic_DNA"/>
</dbReference>
<keyword evidence="1" id="KW-0808">Transferase</keyword>
<protein>
    <submittedName>
        <fullName evidence="1">Predicted nucleotidyltransferase</fullName>
    </submittedName>
</protein>
<dbReference type="Pfam" id="PF08843">
    <property type="entry name" value="AbiEii"/>
    <property type="match status" value="1"/>
</dbReference>
<dbReference type="InterPro" id="IPR014942">
    <property type="entry name" value="AbiEii"/>
</dbReference>
<gene>
    <name evidence="1" type="ORF">SAMN05192543_104333</name>
</gene>
<proteinExistence type="predicted"/>
<dbReference type="STRING" id="420953.SAMN05192543_104333"/>
<dbReference type="Proteomes" id="UP000199548">
    <property type="component" value="Unassembled WGS sequence"/>
</dbReference>
<name>A0A1I3LC30_9BURK</name>
<evidence type="ECO:0000313" key="2">
    <source>
        <dbReference type="Proteomes" id="UP000199548"/>
    </source>
</evidence>
<keyword evidence="2" id="KW-1185">Reference proteome</keyword>
<dbReference type="GO" id="GO:0016740">
    <property type="term" value="F:transferase activity"/>
    <property type="evidence" value="ECO:0007669"/>
    <property type="project" value="UniProtKB-KW"/>
</dbReference>
<accession>A0A1I3LC30</accession>